<feature type="repeat" description="ARM" evidence="6">
    <location>
        <begin position="169"/>
        <end position="211"/>
    </location>
</feature>
<dbReference type="InterPro" id="IPR011989">
    <property type="entry name" value="ARM-like"/>
</dbReference>
<dbReference type="InterPro" id="IPR002652">
    <property type="entry name" value="Importin-a_IBB"/>
</dbReference>
<dbReference type="Pfam" id="PF16186">
    <property type="entry name" value="Arm_3"/>
    <property type="match status" value="1"/>
</dbReference>
<dbReference type="PIRSF" id="PIRSF005673">
    <property type="entry name" value="Importin_alpha"/>
    <property type="match status" value="1"/>
</dbReference>
<proteinExistence type="inferred from homology"/>
<dbReference type="InterPro" id="IPR000225">
    <property type="entry name" value="Armadillo"/>
</dbReference>
<gene>
    <name evidence="8" type="ORF">J1N35_018476</name>
</gene>
<dbReference type="PROSITE" id="PS51214">
    <property type="entry name" value="IBB"/>
    <property type="match status" value="1"/>
</dbReference>
<dbReference type="GO" id="GO:0005634">
    <property type="term" value="C:nucleus"/>
    <property type="evidence" value="ECO:0007669"/>
    <property type="project" value="UniProtKB-ARBA"/>
</dbReference>
<accession>A0A9D3VPX8</accession>
<evidence type="ECO:0000256" key="6">
    <source>
        <dbReference type="PROSITE-ProRule" id="PRU00259"/>
    </source>
</evidence>
<evidence type="ECO:0000259" key="7">
    <source>
        <dbReference type="PROSITE" id="PS51214"/>
    </source>
</evidence>
<dbReference type="OrthoDB" id="29145at2759"/>
<evidence type="ECO:0000256" key="4">
    <source>
        <dbReference type="ARBA" id="ARBA00022927"/>
    </source>
</evidence>
<dbReference type="Gene3D" id="1.20.5.690">
    <property type="entry name" value="Importin-alpha, importin-beta-binding domain"/>
    <property type="match status" value="1"/>
</dbReference>
<dbReference type="InterPro" id="IPR036975">
    <property type="entry name" value="Importin-a_IBB_sf"/>
</dbReference>
<name>A0A9D3VPX8_9ROSI</name>
<dbReference type="SMART" id="SM00185">
    <property type="entry name" value="ARM"/>
    <property type="match status" value="8"/>
</dbReference>
<dbReference type="EMBL" id="JAIQCV010000006">
    <property type="protein sequence ID" value="KAH1091219.1"/>
    <property type="molecule type" value="Genomic_DNA"/>
</dbReference>
<dbReference type="AlphaFoldDB" id="A0A9D3VPX8"/>
<dbReference type="Pfam" id="PF00514">
    <property type="entry name" value="Arm"/>
    <property type="match status" value="8"/>
</dbReference>
<feature type="domain" description="IBB" evidence="7">
    <location>
        <begin position="1"/>
        <end position="62"/>
    </location>
</feature>
<evidence type="ECO:0000256" key="1">
    <source>
        <dbReference type="ARBA" id="ARBA00010394"/>
    </source>
</evidence>
<sequence length="539" mass="60779">MPLRPSNTRKDVEVRKKGYKTLVLDGEEARRRREDSLVVIRKSKREDSLLKKRKDGFFVINHSLYQQHSNVRIHWLLFLYRLECVPLMVKGVSSDNPALQLEATTLFRKLLSVEPCPPIEQVIEAGIVPRLVEFLDNHDQPQLQFEAAWALTNIASGTSEHTHVVIQNGAVPKFVQLLCSSIADVREQAVWALGNIAGDSPKSRDIVLNHGGLIPLLAQLNQHSKLSLLRNATWALLNFCRGKPPAPFHQVKPALQVLHRLIESSDEEILTDACWALSYISDGMSEKIQAVIEAGICPRLVELLHHPSEAVVVPALRTIGNIVTGDDSQTQVVIDNEGLPCLYKFVSQNYKKIIKKEACWTISNITAGNRSQIQAVIEANIISPLVHLLEHAELEIKKEAAWAIFNAISIGSHEQIQYLVKQGCMKPLCDLIACSDPRIVTLCLEGLDNILKIGEADKTLSNNGSGVNIYTEMIEECDGLEKIENLQNHENNEIYNKAVHMLERYWLEEKEEEEEEEDHFGDSQFSYGINTASIWRFKF</sequence>
<keyword evidence="9" id="KW-1185">Reference proteome</keyword>
<keyword evidence="2 5" id="KW-0813">Transport</keyword>
<comment type="similarity">
    <text evidence="1 5">Belongs to the importin alpha family.</text>
</comment>
<dbReference type="GO" id="GO:0005737">
    <property type="term" value="C:cytoplasm"/>
    <property type="evidence" value="ECO:0007669"/>
    <property type="project" value="InterPro"/>
</dbReference>
<dbReference type="PANTHER" id="PTHR23316">
    <property type="entry name" value="IMPORTIN ALPHA"/>
    <property type="match status" value="1"/>
</dbReference>
<dbReference type="InterPro" id="IPR016024">
    <property type="entry name" value="ARM-type_fold"/>
</dbReference>
<dbReference type="GO" id="GO:0006606">
    <property type="term" value="P:protein import into nucleus"/>
    <property type="evidence" value="ECO:0007669"/>
    <property type="project" value="InterPro"/>
</dbReference>
<evidence type="ECO:0000256" key="5">
    <source>
        <dbReference type="PIRNR" id="PIRNR005673"/>
    </source>
</evidence>
<keyword evidence="3" id="KW-0677">Repeat</keyword>
<dbReference type="PROSITE" id="PS50176">
    <property type="entry name" value="ARM_REPEAT"/>
    <property type="match status" value="2"/>
</dbReference>
<dbReference type="Pfam" id="PF01749">
    <property type="entry name" value="IBB"/>
    <property type="match status" value="1"/>
</dbReference>
<protein>
    <recommendedName>
        <fullName evidence="5">Importin subunit alpha</fullName>
    </recommendedName>
</protein>
<evidence type="ECO:0000313" key="8">
    <source>
        <dbReference type="EMBL" id="KAH1091219.1"/>
    </source>
</evidence>
<dbReference type="InterPro" id="IPR024931">
    <property type="entry name" value="Importin_alpha"/>
</dbReference>
<dbReference type="GO" id="GO:0061608">
    <property type="term" value="F:nuclear import signal receptor activity"/>
    <property type="evidence" value="ECO:0007669"/>
    <property type="project" value="InterPro"/>
</dbReference>
<dbReference type="SUPFAM" id="SSF48371">
    <property type="entry name" value="ARM repeat"/>
    <property type="match status" value="1"/>
</dbReference>
<evidence type="ECO:0000256" key="2">
    <source>
        <dbReference type="ARBA" id="ARBA00022448"/>
    </source>
</evidence>
<dbReference type="FunFam" id="1.25.10.10:FF:000021">
    <property type="entry name" value="Importin subunit alpha"/>
    <property type="match status" value="1"/>
</dbReference>
<dbReference type="Gene3D" id="1.25.10.10">
    <property type="entry name" value="Leucine-rich Repeat Variant"/>
    <property type="match status" value="1"/>
</dbReference>
<dbReference type="InterPro" id="IPR032413">
    <property type="entry name" value="Arm_3"/>
</dbReference>
<organism evidence="8 9">
    <name type="scientific">Gossypium stocksii</name>
    <dbReference type="NCBI Taxonomy" id="47602"/>
    <lineage>
        <taxon>Eukaryota</taxon>
        <taxon>Viridiplantae</taxon>
        <taxon>Streptophyta</taxon>
        <taxon>Embryophyta</taxon>
        <taxon>Tracheophyta</taxon>
        <taxon>Spermatophyta</taxon>
        <taxon>Magnoliopsida</taxon>
        <taxon>eudicotyledons</taxon>
        <taxon>Gunneridae</taxon>
        <taxon>Pentapetalae</taxon>
        <taxon>rosids</taxon>
        <taxon>malvids</taxon>
        <taxon>Malvales</taxon>
        <taxon>Malvaceae</taxon>
        <taxon>Malvoideae</taxon>
        <taxon>Gossypium</taxon>
    </lineage>
</organism>
<keyword evidence="4 5" id="KW-0653">Protein transport</keyword>
<dbReference type="Proteomes" id="UP000828251">
    <property type="component" value="Unassembled WGS sequence"/>
</dbReference>
<evidence type="ECO:0000256" key="3">
    <source>
        <dbReference type="ARBA" id="ARBA00022737"/>
    </source>
</evidence>
<evidence type="ECO:0000313" key="9">
    <source>
        <dbReference type="Proteomes" id="UP000828251"/>
    </source>
</evidence>
<comment type="caution">
    <text evidence="8">The sequence shown here is derived from an EMBL/GenBank/DDBJ whole genome shotgun (WGS) entry which is preliminary data.</text>
</comment>
<reference evidence="8 9" key="1">
    <citation type="journal article" date="2021" name="Plant Biotechnol. J.">
        <title>Multi-omics assisted identification of the key and species-specific regulatory components of drought-tolerant mechanisms in Gossypium stocksii.</title>
        <authorList>
            <person name="Yu D."/>
            <person name="Ke L."/>
            <person name="Zhang D."/>
            <person name="Wu Y."/>
            <person name="Sun Y."/>
            <person name="Mei J."/>
            <person name="Sun J."/>
            <person name="Sun Y."/>
        </authorList>
    </citation>
    <scope>NUCLEOTIDE SEQUENCE [LARGE SCALE GENOMIC DNA]</scope>
    <source>
        <strain evidence="9">cv. E1</strain>
        <tissue evidence="8">Leaf</tissue>
    </source>
</reference>
<feature type="repeat" description="ARM" evidence="6">
    <location>
        <begin position="126"/>
        <end position="169"/>
    </location>
</feature>